<dbReference type="HOGENOM" id="CLU_2251534_0_0_1"/>
<dbReference type="OrthoDB" id="2440076at2759"/>
<dbReference type="Proteomes" id="UP000022910">
    <property type="component" value="Unassembled WGS sequence"/>
</dbReference>
<name>A0A015IVU3_RHIIW</name>
<keyword evidence="2" id="KW-1185">Reference proteome</keyword>
<organism evidence="1 2">
    <name type="scientific">Rhizophagus irregularis (strain DAOM 197198w)</name>
    <name type="common">Glomus intraradices</name>
    <dbReference type="NCBI Taxonomy" id="1432141"/>
    <lineage>
        <taxon>Eukaryota</taxon>
        <taxon>Fungi</taxon>
        <taxon>Fungi incertae sedis</taxon>
        <taxon>Mucoromycota</taxon>
        <taxon>Glomeromycotina</taxon>
        <taxon>Glomeromycetes</taxon>
        <taxon>Glomerales</taxon>
        <taxon>Glomeraceae</taxon>
        <taxon>Rhizophagus</taxon>
    </lineage>
</organism>
<protein>
    <submittedName>
        <fullName evidence="1">Uncharacterized protein</fullName>
    </submittedName>
</protein>
<proteinExistence type="predicted"/>
<reference evidence="1 2" key="1">
    <citation type="submission" date="2014-02" db="EMBL/GenBank/DDBJ databases">
        <title>Single nucleus genome sequencing reveals high similarity among nuclei of an endomycorrhizal fungus.</title>
        <authorList>
            <person name="Lin K."/>
            <person name="Geurts R."/>
            <person name="Zhang Z."/>
            <person name="Limpens E."/>
            <person name="Saunders D.G."/>
            <person name="Mu D."/>
            <person name="Pang E."/>
            <person name="Cao H."/>
            <person name="Cha H."/>
            <person name="Lin T."/>
            <person name="Zhou Q."/>
            <person name="Shang Y."/>
            <person name="Li Y."/>
            <person name="Ivanov S."/>
            <person name="Sharma T."/>
            <person name="Velzen R.V."/>
            <person name="Ruijter N.D."/>
            <person name="Aanen D.K."/>
            <person name="Win J."/>
            <person name="Kamoun S."/>
            <person name="Bisseling T."/>
            <person name="Huang S."/>
        </authorList>
    </citation>
    <scope>NUCLEOTIDE SEQUENCE [LARGE SCALE GENOMIC DNA]</scope>
    <source>
        <strain evidence="2">DAOM197198w</strain>
    </source>
</reference>
<evidence type="ECO:0000313" key="2">
    <source>
        <dbReference type="Proteomes" id="UP000022910"/>
    </source>
</evidence>
<sequence>MSTSPIAIYSPSEPTGLPLAHLANEEDDDELIRILKAHANLLTTRGHLSVDSKIHEANNQIKHIINILMQYCKAKHEELDTTKSLLAYTYDRINAFDETFTIIT</sequence>
<accession>A0A015IVU3</accession>
<dbReference type="AlphaFoldDB" id="A0A015IVU3"/>
<dbReference type="EMBL" id="JEMT01026863">
    <property type="protein sequence ID" value="EXX58410.1"/>
    <property type="molecule type" value="Genomic_DNA"/>
</dbReference>
<comment type="caution">
    <text evidence="1">The sequence shown here is derived from an EMBL/GenBank/DDBJ whole genome shotgun (WGS) entry which is preliminary data.</text>
</comment>
<evidence type="ECO:0000313" key="1">
    <source>
        <dbReference type="EMBL" id="EXX58410.1"/>
    </source>
</evidence>
<gene>
    <name evidence="1" type="ORF">RirG_198290</name>
</gene>